<keyword evidence="11" id="KW-0325">Glycoprotein</keyword>
<evidence type="ECO:0000256" key="5">
    <source>
        <dbReference type="ARBA" id="ARBA00022514"/>
    </source>
</evidence>
<dbReference type="GO" id="GO:0035771">
    <property type="term" value="P:interleukin-4-mediated signaling pathway"/>
    <property type="evidence" value="ECO:0007669"/>
    <property type="project" value="TreeGrafter"/>
</dbReference>
<evidence type="ECO:0000256" key="10">
    <source>
        <dbReference type="ARBA" id="ARBA00023157"/>
    </source>
</evidence>
<evidence type="ECO:0000256" key="15">
    <source>
        <dbReference type="PIRSR" id="PIRSR001941-1"/>
    </source>
</evidence>
<keyword evidence="10 15" id="KW-1015">Disulfide bond</keyword>
<dbReference type="GO" id="GO:0005125">
    <property type="term" value="F:cytokine activity"/>
    <property type="evidence" value="ECO:0007669"/>
    <property type="project" value="UniProtKB-KW"/>
</dbReference>
<dbReference type="GO" id="GO:0005136">
    <property type="term" value="F:interleukin-4 receptor binding"/>
    <property type="evidence" value="ECO:0007669"/>
    <property type="project" value="InterPro"/>
</dbReference>
<evidence type="ECO:0000313" key="17">
    <source>
        <dbReference type="EMBL" id="KAF6346702.1"/>
    </source>
</evidence>
<dbReference type="GO" id="GO:0050728">
    <property type="term" value="P:negative regulation of inflammatory response"/>
    <property type="evidence" value="ECO:0007669"/>
    <property type="project" value="TreeGrafter"/>
</dbReference>
<dbReference type="GO" id="GO:0042113">
    <property type="term" value="P:B cell activation"/>
    <property type="evidence" value="ECO:0007669"/>
    <property type="project" value="UniProtKB-UniRule"/>
</dbReference>
<comment type="function">
    <text evidence="1">Participates in at least several B-cell activation processes as well as of other cell types. It is a costimulator of DNA-synthesis. It induces the expression of class II MHC molecules on resting B-cells. It enhances both secretion and cell surface expression of IgE and IgG1. It also regulates the expression of the low affinity Fc receptor for IgE (CD23) on both lymphocytes and monocytes. Positively regulates IL31RA expression in macrophages. Stimulates autophagy in dendritic cells by interfering with mTORC1 signaling and through the induction of RUFY4.</text>
</comment>
<dbReference type="Pfam" id="PF00727">
    <property type="entry name" value="IL4"/>
    <property type="match status" value="1"/>
</dbReference>
<comment type="similarity">
    <text evidence="3 14">Belongs to the IL-4/IL-13 family.</text>
</comment>
<evidence type="ECO:0000256" key="6">
    <source>
        <dbReference type="ARBA" id="ARBA00022525"/>
    </source>
</evidence>
<dbReference type="AlphaFoldDB" id="A0A7J7XAP7"/>
<dbReference type="SUPFAM" id="SSF47266">
    <property type="entry name" value="4-helical cytokines"/>
    <property type="match status" value="1"/>
</dbReference>
<dbReference type="PANTHER" id="PTHR47401:SF1">
    <property type="entry name" value="INTERLEUKIN-4"/>
    <property type="match status" value="1"/>
</dbReference>
<gene>
    <name evidence="17" type="ORF">mPipKuh1_006667</name>
</gene>
<dbReference type="Gene3D" id="1.20.1250.10">
    <property type="match status" value="1"/>
</dbReference>
<accession>A0A7J7XAP7</accession>
<evidence type="ECO:0000256" key="7">
    <source>
        <dbReference type="ARBA" id="ARBA00022729"/>
    </source>
</evidence>
<evidence type="ECO:0000256" key="3">
    <source>
        <dbReference type="ARBA" id="ARBA00009855"/>
    </source>
</evidence>
<keyword evidence="9 14" id="KW-0339">Growth factor</keyword>
<feature type="disulfide bond" evidence="15">
    <location>
        <begin position="51"/>
        <end position="88"/>
    </location>
</feature>
<keyword evidence="18" id="KW-1185">Reference proteome</keyword>
<dbReference type="PRINTS" id="PR00431">
    <property type="entry name" value="INTERLEUKIN4"/>
</dbReference>
<evidence type="ECO:0000256" key="11">
    <source>
        <dbReference type="ARBA" id="ARBA00023180"/>
    </source>
</evidence>
<evidence type="ECO:0000256" key="14">
    <source>
        <dbReference type="PIRNR" id="PIRNR001941"/>
    </source>
</evidence>
<evidence type="ECO:0000256" key="9">
    <source>
        <dbReference type="ARBA" id="ARBA00023030"/>
    </source>
</evidence>
<proteinExistence type="inferred from homology"/>
<evidence type="ECO:0000256" key="4">
    <source>
        <dbReference type="ARBA" id="ARBA00019467"/>
    </source>
</evidence>
<protein>
    <recommendedName>
        <fullName evidence="4 14">Interleukin-4</fullName>
        <shortName evidence="14">IL-4</shortName>
    </recommendedName>
    <alternativeName>
        <fullName evidence="13 14">B-cell stimulatory factor 1</fullName>
    </alternativeName>
    <alternativeName>
        <fullName evidence="12 14">Lymphocyte stimulatory factor 1</fullName>
    </alternativeName>
</protein>
<dbReference type="SMART" id="SM00190">
    <property type="entry name" value="IL4_13"/>
    <property type="match status" value="1"/>
</dbReference>
<evidence type="ECO:0000256" key="16">
    <source>
        <dbReference type="SAM" id="SignalP"/>
    </source>
</evidence>
<dbReference type="EMBL" id="JACAGB010000008">
    <property type="protein sequence ID" value="KAF6346702.1"/>
    <property type="molecule type" value="Genomic_DNA"/>
</dbReference>
<dbReference type="GO" id="GO:0050776">
    <property type="term" value="P:regulation of immune response"/>
    <property type="evidence" value="ECO:0007669"/>
    <property type="project" value="TreeGrafter"/>
</dbReference>
<keyword evidence="8 14" id="KW-0075">B-cell activation</keyword>
<dbReference type="GO" id="GO:0008083">
    <property type="term" value="F:growth factor activity"/>
    <property type="evidence" value="ECO:0007669"/>
    <property type="project" value="UniProtKB-KW"/>
</dbReference>
<evidence type="ECO:0000313" key="18">
    <source>
        <dbReference type="Proteomes" id="UP000558488"/>
    </source>
</evidence>
<organism evidence="17 18">
    <name type="scientific">Pipistrellus kuhlii</name>
    <name type="common">Kuhl's pipistrelle</name>
    <dbReference type="NCBI Taxonomy" id="59472"/>
    <lineage>
        <taxon>Eukaryota</taxon>
        <taxon>Metazoa</taxon>
        <taxon>Chordata</taxon>
        <taxon>Craniata</taxon>
        <taxon>Vertebrata</taxon>
        <taxon>Euteleostomi</taxon>
        <taxon>Mammalia</taxon>
        <taxon>Eutheria</taxon>
        <taxon>Laurasiatheria</taxon>
        <taxon>Chiroptera</taxon>
        <taxon>Yangochiroptera</taxon>
        <taxon>Vespertilionidae</taxon>
        <taxon>Pipistrellus</taxon>
    </lineage>
</organism>
<dbReference type="GO" id="GO:0045893">
    <property type="term" value="P:positive regulation of DNA-templated transcription"/>
    <property type="evidence" value="ECO:0007669"/>
    <property type="project" value="TreeGrafter"/>
</dbReference>
<dbReference type="GO" id="GO:0005615">
    <property type="term" value="C:extracellular space"/>
    <property type="evidence" value="ECO:0007669"/>
    <property type="project" value="UniProtKB-UniRule"/>
</dbReference>
<dbReference type="GO" id="GO:0006955">
    <property type="term" value="P:immune response"/>
    <property type="evidence" value="ECO:0007669"/>
    <property type="project" value="InterPro"/>
</dbReference>
<evidence type="ECO:0000256" key="1">
    <source>
        <dbReference type="ARBA" id="ARBA00003994"/>
    </source>
</evidence>
<dbReference type="InterPro" id="IPR002354">
    <property type="entry name" value="IL-4"/>
</dbReference>
<keyword evidence="7 16" id="KW-0732">Signal</keyword>
<dbReference type="Proteomes" id="UP000558488">
    <property type="component" value="Unassembled WGS sequence"/>
</dbReference>
<comment type="subcellular location">
    <subcellularLocation>
        <location evidence="2 14">Secreted</location>
    </subcellularLocation>
</comment>
<name>A0A7J7XAP7_PIPKU</name>
<evidence type="ECO:0000256" key="8">
    <source>
        <dbReference type="ARBA" id="ARBA00022936"/>
    </source>
</evidence>
<reference evidence="17 18" key="1">
    <citation type="journal article" date="2020" name="Nature">
        <title>Six reference-quality genomes reveal evolution of bat adaptations.</title>
        <authorList>
            <person name="Jebb D."/>
            <person name="Huang Z."/>
            <person name="Pippel M."/>
            <person name="Hughes G.M."/>
            <person name="Lavrichenko K."/>
            <person name="Devanna P."/>
            <person name="Winkler S."/>
            <person name="Jermiin L.S."/>
            <person name="Skirmuntt E.C."/>
            <person name="Katzourakis A."/>
            <person name="Burkitt-Gray L."/>
            <person name="Ray D.A."/>
            <person name="Sullivan K.A.M."/>
            <person name="Roscito J.G."/>
            <person name="Kirilenko B.M."/>
            <person name="Davalos L.M."/>
            <person name="Corthals A.P."/>
            <person name="Power M.L."/>
            <person name="Jones G."/>
            <person name="Ransome R.D."/>
            <person name="Dechmann D.K.N."/>
            <person name="Locatelli A.G."/>
            <person name="Puechmaille S.J."/>
            <person name="Fedrigo O."/>
            <person name="Jarvis E.D."/>
            <person name="Hiller M."/>
            <person name="Vernes S.C."/>
            <person name="Myers E.W."/>
            <person name="Teeling E.C."/>
        </authorList>
    </citation>
    <scope>NUCLEOTIDE SEQUENCE [LARGE SCALE GENOMIC DNA]</scope>
    <source>
        <strain evidence="17">MPipKuh1</strain>
        <tissue evidence="17">Flight muscle</tissue>
    </source>
</reference>
<dbReference type="InterPro" id="IPR001325">
    <property type="entry name" value="IL-4/IL-13"/>
</dbReference>
<keyword evidence="5 14" id="KW-0202">Cytokine</keyword>
<feature type="chain" id="PRO_5029679857" description="Interleukin-4" evidence="16">
    <location>
        <begin position="25"/>
        <end position="140"/>
    </location>
</feature>
<evidence type="ECO:0000256" key="2">
    <source>
        <dbReference type="ARBA" id="ARBA00004613"/>
    </source>
</evidence>
<dbReference type="GO" id="GO:0010628">
    <property type="term" value="P:positive regulation of gene expression"/>
    <property type="evidence" value="ECO:0007669"/>
    <property type="project" value="UniProtKB-ARBA"/>
</dbReference>
<comment type="caution">
    <text evidence="17">The sequence shown here is derived from an EMBL/GenBank/DDBJ whole genome shotgun (WGS) entry which is preliminary data.</text>
</comment>
<keyword evidence="6 14" id="KW-0964">Secreted</keyword>
<dbReference type="GO" id="GO:0051239">
    <property type="term" value="P:regulation of multicellular organismal process"/>
    <property type="evidence" value="ECO:0007669"/>
    <property type="project" value="UniProtKB-ARBA"/>
</dbReference>
<evidence type="ECO:0000256" key="13">
    <source>
        <dbReference type="ARBA" id="ARBA00031287"/>
    </source>
</evidence>
<feature type="disulfide bond" evidence="15">
    <location>
        <begin position="73"/>
        <end position="110"/>
    </location>
</feature>
<sequence length="140" mass="15804">MGLPSQLIPALVCLLAWTSNFTHGHKHSLTLQETIEMLNFLTAKKAKDPQCMELTVADVLAAPQNTMEEETFCRAATVLRQVYRRHRCSTKRILSGLDRNLSSMASKTSCPVNEATMTTLKVFLQRLKSIMQAKYSRSWS</sequence>
<dbReference type="InterPro" id="IPR009079">
    <property type="entry name" value="4_helix_cytokine-like_core"/>
</dbReference>
<dbReference type="PIRSF" id="PIRSF001941">
    <property type="entry name" value="Interleukin_4"/>
    <property type="match status" value="1"/>
</dbReference>
<dbReference type="PANTHER" id="PTHR47401">
    <property type="entry name" value="INTERLEUKIN-4"/>
    <property type="match status" value="1"/>
</dbReference>
<evidence type="ECO:0000256" key="12">
    <source>
        <dbReference type="ARBA" id="ARBA00030247"/>
    </source>
</evidence>
<dbReference type="FunFam" id="1.20.1250.10:FF:000014">
    <property type="entry name" value="Interleukin-4"/>
    <property type="match status" value="1"/>
</dbReference>
<feature type="signal peptide" evidence="16">
    <location>
        <begin position="1"/>
        <end position="24"/>
    </location>
</feature>